<comment type="similarity">
    <text evidence="1">Belongs to the universal ribosomal protein uL24 family.</text>
</comment>
<evidence type="ECO:0000256" key="3">
    <source>
        <dbReference type="ARBA" id="ARBA00022737"/>
    </source>
</evidence>
<dbReference type="InterPro" id="IPR032675">
    <property type="entry name" value="LRR_dom_sf"/>
</dbReference>
<dbReference type="InterPro" id="IPR008991">
    <property type="entry name" value="Translation_prot_SH3-like_sf"/>
</dbReference>
<evidence type="ECO:0000256" key="1">
    <source>
        <dbReference type="ARBA" id="ARBA00010618"/>
    </source>
</evidence>
<keyword evidence="4" id="KW-0689">Ribosomal protein</keyword>
<dbReference type="InterPro" id="IPR041988">
    <property type="entry name" value="Ribosomal_uL24_KOW"/>
</dbReference>
<evidence type="ECO:0000313" key="8">
    <source>
        <dbReference type="EMBL" id="GAA5802183.1"/>
    </source>
</evidence>
<dbReference type="SMART" id="SM00739">
    <property type="entry name" value="KOW"/>
    <property type="match status" value="1"/>
</dbReference>
<organism evidence="8 9">
    <name type="scientific">Helicostylum pulchrum</name>
    <dbReference type="NCBI Taxonomy" id="562976"/>
    <lineage>
        <taxon>Eukaryota</taxon>
        <taxon>Fungi</taxon>
        <taxon>Fungi incertae sedis</taxon>
        <taxon>Mucoromycota</taxon>
        <taxon>Mucoromycotina</taxon>
        <taxon>Mucoromycetes</taxon>
        <taxon>Mucorales</taxon>
        <taxon>Mucorineae</taxon>
        <taxon>Mucoraceae</taxon>
        <taxon>Helicostylum</taxon>
    </lineage>
</organism>
<evidence type="ECO:0000256" key="4">
    <source>
        <dbReference type="ARBA" id="ARBA00022980"/>
    </source>
</evidence>
<name>A0ABP9Y5C6_9FUNG</name>
<dbReference type="SUPFAM" id="SSF50104">
    <property type="entry name" value="Translation proteins SH3-like domain"/>
    <property type="match status" value="1"/>
</dbReference>
<keyword evidence="5" id="KW-0687">Ribonucleoprotein</keyword>
<dbReference type="SMART" id="SM00364">
    <property type="entry name" value="LRR_BAC"/>
    <property type="match status" value="7"/>
</dbReference>
<dbReference type="SUPFAM" id="SSF52058">
    <property type="entry name" value="L domain-like"/>
    <property type="match status" value="1"/>
</dbReference>
<evidence type="ECO:0000259" key="7">
    <source>
        <dbReference type="SMART" id="SM00739"/>
    </source>
</evidence>
<dbReference type="CDD" id="cd06089">
    <property type="entry name" value="KOW_RPL26"/>
    <property type="match status" value="1"/>
</dbReference>
<feature type="domain" description="KOW" evidence="7">
    <location>
        <begin position="611"/>
        <end position="638"/>
    </location>
</feature>
<dbReference type="EMBL" id="BAABUJ010000021">
    <property type="protein sequence ID" value="GAA5802183.1"/>
    <property type="molecule type" value="Genomic_DNA"/>
</dbReference>
<dbReference type="SMART" id="SM00369">
    <property type="entry name" value="LRR_TYP"/>
    <property type="match status" value="6"/>
</dbReference>
<dbReference type="Pfam" id="PF23598">
    <property type="entry name" value="LRR_14"/>
    <property type="match status" value="1"/>
</dbReference>
<dbReference type="PANTHER" id="PTHR48051:SF1">
    <property type="entry name" value="RAS SUPPRESSOR PROTEIN 1"/>
    <property type="match status" value="1"/>
</dbReference>
<evidence type="ECO:0000256" key="6">
    <source>
        <dbReference type="SAM" id="MobiDB-lite"/>
    </source>
</evidence>
<dbReference type="InterPro" id="IPR050216">
    <property type="entry name" value="LRR_domain-containing"/>
</dbReference>
<dbReference type="PROSITE" id="PS51450">
    <property type="entry name" value="LRR"/>
    <property type="match status" value="3"/>
</dbReference>
<dbReference type="Pfam" id="PF22682">
    <property type="entry name" value="Ribosomal_uL24m-like"/>
    <property type="match status" value="1"/>
</dbReference>
<sequence length="776" mass="86761">MPTIIPNLLEGKTLTGVLPPEKQPPLQYFLPPHNQQPELLDIEACIDDPSLAPLGFHVKQKKSSRKKPAVSNGQVHIQTKEATSSFVNGAVMLRRRGLDGTQLASELNGFLLPSYLKANYRDLVELDISRNRLTFLPAQIQQLVHLRSLNITSNELTEIPKEIYQLKQLQVLSVSQNQIKVLPEEMPVMLPNLVTLRVAANLIDTLPTCLHLWKNMRHLQLGSVYGGNRLVQLPDTLADMPALEELDVSYNQLRSLPTDLDIPTLISLNASHNQLDFIPKSIANCHLLKSLNVSKNHLTSLPADLVNLRKLELFDISENLLCIMPAEILERMQSATLLITGNPLTRPGNCDQRQDAYTRILQQMTQRVVTRSSPVLLRDQCGPRGMGCLQPSSSSYNQLLPSPPSSPAPANLPAQHDEDATIDQELSFHAQQLNVDGSRPNTPPPNADAELIGTFRSKIVQDSTASSSQYILVDFPRQLPLPTETKLLHSLKEIATRVILKNDVEVPLDILPPHLAMDIVGGRNKCRACSYCQGPFVNEWVTSVQVKSFGGHPAVVRRVRFCSTKCWTQCLPKEHSKSVICMHRFKSQGVSSRVFPKPQWVSPKDKIVHWNIVTGDKVAIIAGKDKDTIGEIKSVDRQTNTVVVEGKKLAKKHVPMQPGAPEGIMRKELPIHYSNVMLLHPDTQMPVRIDRRKATKTLEDGRIVTRWSRFVKGTDIEIPKPLRKYNDQSGEEAFTTSPEEVTKVTYKPDFSQPPVPVDLVRELRNIYKKGPANIIA</sequence>
<keyword evidence="3" id="KW-0677">Repeat</keyword>
<evidence type="ECO:0000256" key="2">
    <source>
        <dbReference type="ARBA" id="ARBA00022614"/>
    </source>
</evidence>
<keyword evidence="9" id="KW-1185">Reference proteome</keyword>
<proteinExistence type="inferred from homology"/>
<dbReference type="HAMAP" id="MF_01326_B">
    <property type="entry name" value="Ribosomal_uL24_B"/>
    <property type="match status" value="1"/>
</dbReference>
<dbReference type="NCBIfam" id="TIGR01079">
    <property type="entry name" value="rplX_bact"/>
    <property type="match status" value="1"/>
</dbReference>
<dbReference type="InterPro" id="IPR014722">
    <property type="entry name" value="Rib_uL2_dom2"/>
</dbReference>
<dbReference type="InterPro" id="IPR005824">
    <property type="entry name" value="KOW"/>
</dbReference>
<dbReference type="InterPro" id="IPR055414">
    <property type="entry name" value="LRR_R13L4/SHOC2-like"/>
</dbReference>
<feature type="region of interest" description="Disordered" evidence="6">
    <location>
        <begin position="392"/>
        <end position="414"/>
    </location>
</feature>
<dbReference type="Proteomes" id="UP001476247">
    <property type="component" value="Unassembled WGS sequence"/>
</dbReference>
<dbReference type="Gene3D" id="3.80.10.10">
    <property type="entry name" value="Ribonuclease Inhibitor"/>
    <property type="match status" value="2"/>
</dbReference>
<evidence type="ECO:0000313" key="9">
    <source>
        <dbReference type="Proteomes" id="UP001476247"/>
    </source>
</evidence>
<comment type="caution">
    <text evidence="8">The sequence shown here is derived from an EMBL/GenBank/DDBJ whole genome shotgun (WGS) entry which is preliminary data.</text>
</comment>
<keyword evidence="2" id="KW-0433">Leucine-rich repeat</keyword>
<evidence type="ECO:0000256" key="5">
    <source>
        <dbReference type="ARBA" id="ARBA00023274"/>
    </source>
</evidence>
<dbReference type="InterPro" id="IPR003591">
    <property type="entry name" value="Leu-rich_rpt_typical-subtyp"/>
</dbReference>
<accession>A0ABP9Y5C6</accession>
<protein>
    <recommendedName>
        <fullName evidence="7">KOW domain-containing protein</fullName>
    </recommendedName>
</protein>
<reference evidence="8 9" key="1">
    <citation type="submission" date="2024-04" db="EMBL/GenBank/DDBJ databases">
        <title>genome sequences of Mucor flavus KT1a and Helicostylum pulchrum KT1b strains isolation_sourced from the surface of a dry-aged beef.</title>
        <authorList>
            <person name="Toyotome T."/>
            <person name="Hosono M."/>
            <person name="Torimaru M."/>
            <person name="Fukuda K."/>
            <person name="Mikami N."/>
        </authorList>
    </citation>
    <scope>NUCLEOTIDE SEQUENCE [LARGE SCALE GENOMIC DNA]</scope>
    <source>
        <strain evidence="8 9">KT1b</strain>
    </source>
</reference>
<gene>
    <name evidence="8" type="ORF">HPULCUR_007644</name>
</gene>
<dbReference type="InterPro" id="IPR001611">
    <property type="entry name" value="Leu-rich_rpt"/>
</dbReference>
<dbReference type="Gene3D" id="2.30.30.30">
    <property type="match status" value="1"/>
</dbReference>
<dbReference type="InterPro" id="IPR003256">
    <property type="entry name" value="Ribosomal_uL24"/>
</dbReference>
<dbReference type="PANTHER" id="PTHR48051">
    <property type="match status" value="1"/>
</dbReference>